<dbReference type="OrthoDB" id="2145921at2759"/>
<reference evidence="2 3" key="2">
    <citation type="submission" date="2016-08" db="EMBL/GenBank/DDBJ databases">
        <title>Pervasive Adenine N6-methylation of Active Genes in Fungi.</title>
        <authorList>
            <consortium name="DOE Joint Genome Institute"/>
            <person name="Mondo S.J."/>
            <person name="Dannebaum R.O."/>
            <person name="Kuo R.C."/>
            <person name="Labutti K."/>
            <person name="Haridas S."/>
            <person name="Kuo A."/>
            <person name="Salamov A."/>
            <person name="Ahrendt S.R."/>
            <person name="Lipzen A."/>
            <person name="Sullivan W."/>
            <person name="Andreopoulos W.B."/>
            <person name="Clum A."/>
            <person name="Lindquist E."/>
            <person name="Daum C."/>
            <person name="Ramamoorthy G.K."/>
            <person name="Gryganskyi A."/>
            <person name="Culley D."/>
            <person name="Magnuson J.K."/>
            <person name="James T.Y."/>
            <person name="O'Malley M.A."/>
            <person name="Stajich J.E."/>
            <person name="Spatafora J.W."/>
            <person name="Visel A."/>
            <person name="Grigoriev I.V."/>
        </authorList>
    </citation>
    <scope>NUCLEOTIDE SEQUENCE [LARGE SCALE GENOMIC DNA]</scope>
    <source>
        <strain evidence="3">finn</strain>
    </source>
</reference>
<evidence type="ECO:0000313" key="3">
    <source>
        <dbReference type="Proteomes" id="UP000193719"/>
    </source>
</evidence>
<dbReference type="InterPro" id="IPR036397">
    <property type="entry name" value="RNaseH_sf"/>
</dbReference>
<dbReference type="InterPro" id="IPR048519">
    <property type="entry name" value="Gfd2/YDR514C-like_C"/>
</dbReference>
<proteinExistence type="predicted"/>
<keyword evidence="3" id="KW-1185">Reference proteome</keyword>
<dbReference type="EMBL" id="MCFH01000013">
    <property type="protein sequence ID" value="ORX53309.1"/>
    <property type="molecule type" value="Genomic_DNA"/>
</dbReference>
<gene>
    <name evidence="2" type="ORF">BCR36DRAFT_368972</name>
</gene>
<feature type="domain" description="Gfd2/YDR514C-like C-terminal" evidence="1">
    <location>
        <begin position="135"/>
        <end position="187"/>
    </location>
</feature>
<dbReference type="InterPro" id="IPR040151">
    <property type="entry name" value="Gfd2/YDR514C-like"/>
</dbReference>
<dbReference type="Pfam" id="PF21762">
    <property type="entry name" value="DEDDh_C"/>
    <property type="match status" value="2"/>
</dbReference>
<dbReference type="AlphaFoldDB" id="A0A1Y1VD26"/>
<dbReference type="SUPFAM" id="SSF53098">
    <property type="entry name" value="Ribonuclease H-like"/>
    <property type="match status" value="1"/>
</dbReference>
<dbReference type="GO" id="GO:0005634">
    <property type="term" value="C:nucleus"/>
    <property type="evidence" value="ECO:0007669"/>
    <property type="project" value="TreeGrafter"/>
</dbReference>
<dbReference type="InterPro" id="IPR012337">
    <property type="entry name" value="RNaseH-like_sf"/>
</dbReference>
<comment type="caution">
    <text evidence="2">The sequence shown here is derived from an EMBL/GenBank/DDBJ whole genome shotgun (WGS) entry which is preliminary data.</text>
</comment>
<protein>
    <recommendedName>
        <fullName evidence="1">Gfd2/YDR514C-like C-terminal domain-containing protein</fullName>
    </recommendedName>
</protein>
<reference evidence="2 3" key="1">
    <citation type="submission" date="2016-08" db="EMBL/GenBank/DDBJ databases">
        <title>Genomes of anaerobic fungi encode conserved fungal cellulosomes for biomass hydrolysis.</title>
        <authorList>
            <consortium name="DOE Joint Genome Institute"/>
            <person name="Haitjema C.H."/>
            <person name="Gilmore S.P."/>
            <person name="Henske J.K."/>
            <person name="Solomon K.V."/>
            <person name="De Groot R."/>
            <person name="Kuo A."/>
            <person name="Mondo S.J."/>
            <person name="Salamov A.A."/>
            <person name="Labutti K."/>
            <person name="Zhao Z."/>
            <person name="Chiniquy J."/>
            <person name="Barry K."/>
            <person name="Brewer H.M."/>
            <person name="Purvine S.O."/>
            <person name="Wright A.T."/>
            <person name="Boxma B."/>
            <person name="Van Alen T."/>
            <person name="Hackstein J.H."/>
            <person name="Baker S.E."/>
            <person name="Grigoriev I.V."/>
            <person name="O'Malley M.A."/>
        </authorList>
    </citation>
    <scope>NUCLEOTIDE SEQUENCE [LARGE SCALE GENOMIC DNA]</scope>
    <source>
        <strain evidence="3">finn</strain>
    </source>
</reference>
<name>A0A1Y1VD26_9FUNG</name>
<sequence length="235" mass="27927">MNSSLIRGKTDRIRKAKIKTLQYNIKFVNKIKTVVGNDTLFMSFDTEAYEKDKTKLTELGWVIFKKNGEIIKQKHGIVKEYYSLRNKDNVPDNKDNCIFSSDHQSLDEIEKEFVNDLKTVSLLFMTGYDFQYFNPNGKGIIEIRDVYTAFFLDSPHGLEDGLKRCNINYRCLHNAGNDAYYTMKYFLYFLDNFDISERKYQNILNYPIPSDIVAFDYRNLENNARFRRLYNYDNW</sequence>
<dbReference type="Proteomes" id="UP000193719">
    <property type="component" value="Unassembled WGS sequence"/>
</dbReference>
<feature type="domain" description="Gfd2/YDR514C-like C-terminal" evidence="1">
    <location>
        <begin position="41"/>
        <end position="109"/>
    </location>
</feature>
<dbReference type="PANTHER" id="PTHR28083:SF1">
    <property type="entry name" value="GOOD FOR FULL DBP5 ACTIVITY PROTEIN 2"/>
    <property type="match status" value="1"/>
</dbReference>
<dbReference type="PANTHER" id="PTHR28083">
    <property type="entry name" value="GOOD FOR FULL DBP5 ACTIVITY PROTEIN 2"/>
    <property type="match status" value="1"/>
</dbReference>
<accession>A0A1Y1VD26</accession>
<organism evidence="2 3">
    <name type="scientific">Piromyces finnis</name>
    <dbReference type="NCBI Taxonomy" id="1754191"/>
    <lineage>
        <taxon>Eukaryota</taxon>
        <taxon>Fungi</taxon>
        <taxon>Fungi incertae sedis</taxon>
        <taxon>Chytridiomycota</taxon>
        <taxon>Chytridiomycota incertae sedis</taxon>
        <taxon>Neocallimastigomycetes</taxon>
        <taxon>Neocallimastigales</taxon>
        <taxon>Neocallimastigaceae</taxon>
        <taxon>Piromyces</taxon>
    </lineage>
</organism>
<evidence type="ECO:0000313" key="2">
    <source>
        <dbReference type="EMBL" id="ORX53309.1"/>
    </source>
</evidence>
<evidence type="ECO:0000259" key="1">
    <source>
        <dbReference type="Pfam" id="PF21762"/>
    </source>
</evidence>
<dbReference type="Gene3D" id="3.30.420.10">
    <property type="entry name" value="Ribonuclease H-like superfamily/Ribonuclease H"/>
    <property type="match status" value="1"/>
</dbReference>
<dbReference type="STRING" id="1754191.A0A1Y1VD26"/>
<dbReference type="GO" id="GO:0003676">
    <property type="term" value="F:nucleic acid binding"/>
    <property type="evidence" value="ECO:0007669"/>
    <property type="project" value="InterPro"/>
</dbReference>